<accession>A0A5D5AJK0</accession>
<evidence type="ECO:0000313" key="4">
    <source>
        <dbReference type="Proteomes" id="UP000324104"/>
    </source>
</evidence>
<comment type="caution">
    <text evidence="3">The sequence shown here is derived from an EMBL/GenBank/DDBJ whole genome shotgun (WGS) entry which is preliminary data.</text>
</comment>
<evidence type="ECO:0000313" key="3">
    <source>
        <dbReference type="EMBL" id="TYT61205.1"/>
    </source>
</evidence>
<evidence type="ECO:0008006" key="5">
    <source>
        <dbReference type="Google" id="ProtNLM"/>
    </source>
</evidence>
<organism evidence="3 4">
    <name type="scientific">Natrialba swarupiae</name>
    <dbReference type="NCBI Taxonomy" id="2448032"/>
    <lineage>
        <taxon>Archaea</taxon>
        <taxon>Methanobacteriati</taxon>
        <taxon>Methanobacteriota</taxon>
        <taxon>Stenosarchaea group</taxon>
        <taxon>Halobacteria</taxon>
        <taxon>Halobacteriales</taxon>
        <taxon>Natrialbaceae</taxon>
        <taxon>Natrialba</taxon>
    </lineage>
</organism>
<evidence type="ECO:0000256" key="2">
    <source>
        <dbReference type="SAM" id="MobiDB-lite"/>
    </source>
</evidence>
<dbReference type="RefSeq" id="WP_149082290.1">
    <property type="nucleotide sequence ID" value="NZ_VTAW01000021.1"/>
</dbReference>
<evidence type="ECO:0000256" key="1">
    <source>
        <dbReference type="ARBA" id="ARBA00022649"/>
    </source>
</evidence>
<reference evidence="3 4" key="1">
    <citation type="submission" date="2019-08" db="EMBL/GenBank/DDBJ databases">
        <title>Archaea genome.</title>
        <authorList>
            <person name="Kajale S."/>
            <person name="Shouche Y."/>
            <person name="Deshpande N."/>
            <person name="Sharma A."/>
        </authorList>
    </citation>
    <scope>NUCLEOTIDE SEQUENCE [LARGE SCALE GENOMIC DNA]</scope>
    <source>
        <strain evidence="3 4">ESP3B_9</strain>
    </source>
</reference>
<keyword evidence="4" id="KW-1185">Reference proteome</keyword>
<dbReference type="AlphaFoldDB" id="A0A5D5AJK0"/>
<dbReference type="InterPro" id="IPR003847">
    <property type="entry name" value="Put_antitoxin"/>
</dbReference>
<feature type="region of interest" description="Disordered" evidence="2">
    <location>
        <begin position="67"/>
        <end position="88"/>
    </location>
</feature>
<sequence>MGSKTISLRDETYRRLHREKRDGESFSDVVDRLLVDDEENPLRELIGLVDDDELECVRRESAEFRDDIGSRFGDTDSTREEDNEDRRA</sequence>
<dbReference type="Proteomes" id="UP000324104">
    <property type="component" value="Unassembled WGS sequence"/>
</dbReference>
<dbReference type="EMBL" id="VTAW01000021">
    <property type="protein sequence ID" value="TYT61205.1"/>
    <property type="molecule type" value="Genomic_DNA"/>
</dbReference>
<keyword evidence="1" id="KW-1277">Toxin-antitoxin system</keyword>
<name>A0A5D5AJK0_9EURY</name>
<gene>
    <name evidence="3" type="ORF">FYC77_14895</name>
</gene>
<protein>
    <recommendedName>
        <fullName evidence="5">Antitoxin</fullName>
    </recommendedName>
</protein>
<proteinExistence type="predicted"/>
<dbReference type="Pfam" id="PF02697">
    <property type="entry name" value="VAPB_antitox"/>
    <property type="match status" value="1"/>
</dbReference>